<evidence type="ECO:0000256" key="3">
    <source>
        <dbReference type="ARBA" id="ARBA00022801"/>
    </source>
</evidence>
<dbReference type="STRING" id="289078.A0A2X0LEN5"/>
<protein>
    <recommendedName>
        <fullName evidence="2 9">Histone deacetylase</fullName>
        <ecNumber evidence="2 9">3.5.1.98</ecNumber>
    </recommendedName>
</protein>
<dbReference type="EMBL" id="FMWP01000060">
    <property type="protein sequence ID" value="SCZ94996.1"/>
    <property type="molecule type" value="Genomic_DNA"/>
</dbReference>
<sequence>MGSLLEPTFSSSAFFYDRHAPHQPIVNAHGASSAVSTSASQVEGQDWRPGQAAIGSHSNPRVSYYFPKGVGEYHFGERHPMKPHRLTLTNHLVMGYGLHRKMDMYDPRPATADELQTFHDEDYVDFLSRVTPDNVSAFTSVLSRFNVGDDCPIFGDMYDYCRQYAGASLMAARKIVQGTTDIAINWSGGLHHAKKAEASGFCYVNDIVLAILELLRVHARVLYIDIDIHHGDGVQEAFYNSNRVFTVSFHKYSSDFFPGTGDMTEIGHSLGKYFTLNIPLQDGIDNESYVSLFKAIMEPTIATFQPSSIVLQCGADSLGCDRLGCFNLSIAAHGECVRFIKSFQIPLIVLGGGGYTIKNVSRCWTYETAVLLDLQTDLPNTLPHTAYDDFFNPDWKLHPDLVQGRNRVENLNSKALLERIRIDALERLRYLHGAPSVGMCEVPPGLAPWLLEEGDRKRREEEDAEAKADDHGEEGNGVGNAR</sequence>
<reference evidence="16" key="1">
    <citation type="submission" date="2016-10" db="EMBL/GenBank/DDBJ databases">
        <authorList>
            <person name="Jeantristanb JTB J.-T."/>
            <person name="Ricardo R."/>
        </authorList>
    </citation>
    <scope>NUCLEOTIDE SEQUENCE [LARGE SCALE GENOMIC DNA]</scope>
</reference>
<comment type="subcellular location">
    <subcellularLocation>
        <location evidence="1 9">Nucleus</location>
    </subcellularLocation>
</comment>
<feature type="compositionally biased region" description="Basic and acidic residues" evidence="13">
    <location>
        <begin position="453"/>
        <end position="474"/>
    </location>
</feature>
<dbReference type="PANTHER" id="PTHR10625">
    <property type="entry name" value="HISTONE DEACETYLASE HDAC1-RELATED"/>
    <property type="match status" value="1"/>
</dbReference>
<dbReference type="FunFam" id="3.40.800.20:FF:000007">
    <property type="entry name" value="Histone deacetylase"/>
    <property type="match status" value="1"/>
</dbReference>
<feature type="region of interest" description="Disordered" evidence="13">
    <location>
        <begin position="451"/>
        <end position="482"/>
    </location>
</feature>
<keyword evidence="16" id="KW-1185">Reference proteome</keyword>
<dbReference type="InterPro" id="IPR037138">
    <property type="entry name" value="His_deacetylse_dom_sf"/>
</dbReference>
<feature type="binding site" evidence="11">
    <location>
        <position position="150"/>
    </location>
    <ligand>
        <name>substrate</name>
    </ligand>
</feature>
<dbReference type="EC" id="3.5.1.98" evidence="2 9"/>
<evidence type="ECO:0000259" key="14">
    <source>
        <dbReference type="Pfam" id="PF00850"/>
    </source>
</evidence>
<keyword evidence="4 9" id="KW-0156">Chromatin regulator</keyword>
<dbReference type="AlphaFoldDB" id="A0A2X0LEN5"/>
<feature type="domain" description="Histone deacetylase" evidence="14">
    <location>
        <begin position="79"/>
        <end position="370"/>
    </location>
</feature>
<dbReference type="Proteomes" id="UP000249723">
    <property type="component" value="Unassembled WGS sequence"/>
</dbReference>
<dbReference type="GO" id="GO:0141221">
    <property type="term" value="F:histone deacetylase activity, hydrolytic mechanism"/>
    <property type="evidence" value="ECO:0007669"/>
    <property type="project" value="UniProtKB-EC"/>
</dbReference>
<evidence type="ECO:0000256" key="2">
    <source>
        <dbReference type="ARBA" id="ARBA00012111"/>
    </source>
</evidence>
<keyword evidence="12" id="KW-0479">Metal-binding</keyword>
<evidence type="ECO:0000313" key="15">
    <source>
        <dbReference type="EMBL" id="SCZ94996.1"/>
    </source>
</evidence>
<feature type="binding site" evidence="12">
    <location>
        <position position="316"/>
    </location>
    <ligand>
        <name>a divalent metal cation</name>
        <dbReference type="ChEBI" id="CHEBI:60240"/>
    </ligand>
</feature>
<evidence type="ECO:0000256" key="13">
    <source>
        <dbReference type="SAM" id="MobiDB-lite"/>
    </source>
</evidence>
<evidence type="ECO:0000256" key="6">
    <source>
        <dbReference type="ARBA" id="ARBA00023163"/>
    </source>
</evidence>
<keyword evidence="7 9" id="KW-0539">Nucleus</keyword>
<evidence type="ECO:0000256" key="11">
    <source>
        <dbReference type="PIRSR" id="PIRSR037913-2"/>
    </source>
</evidence>
<dbReference type="GO" id="GO:0046872">
    <property type="term" value="F:metal ion binding"/>
    <property type="evidence" value="ECO:0007669"/>
    <property type="project" value="UniProtKB-KW"/>
</dbReference>
<feature type="binding site" evidence="12">
    <location>
        <position position="229"/>
    </location>
    <ligand>
        <name>a divalent metal cation</name>
        <dbReference type="ChEBI" id="CHEBI:60240"/>
    </ligand>
</feature>
<evidence type="ECO:0000256" key="5">
    <source>
        <dbReference type="ARBA" id="ARBA00023015"/>
    </source>
</evidence>
<evidence type="ECO:0000256" key="10">
    <source>
        <dbReference type="PIRSR" id="PIRSR037913-1"/>
    </source>
</evidence>
<evidence type="ECO:0000256" key="8">
    <source>
        <dbReference type="ARBA" id="ARBA00061569"/>
    </source>
</evidence>
<dbReference type="InterPro" id="IPR003084">
    <property type="entry name" value="HDAC_I/II"/>
</dbReference>
<dbReference type="Pfam" id="PF00850">
    <property type="entry name" value="Hist_deacetyl"/>
    <property type="match status" value="1"/>
</dbReference>
<evidence type="ECO:0000256" key="9">
    <source>
        <dbReference type="PIRNR" id="PIRNR037913"/>
    </source>
</evidence>
<keyword evidence="6 9" id="KW-0804">Transcription</keyword>
<keyword evidence="5 9" id="KW-0805">Transcription regulation</keyword>
<proteinExistence type="inferred from homology"/>
<evidence type="ECO:0000256" key="4">
    <source>
        <dbReference type="ARBA" id="ARBA00022853"/>
    </source>
</evidence>
<feature type="binding site" evidence="12">
    <location>
        <position position="227"/>
    </location>
    <ligand>
        <name>a divalent metal cation</name>
        <dbReference type="ChEBI" id="CHEBI:60240"/>
    </ligand>
</feature>
<dbReference type="OrthoDB" id="1918432at2759"/>
<dbReference type="GO" id="GO:0040029">
    <property type="term" value="P:epigenetic regulation of gene expression"/>
    <property type="evidence" value="ECO:0007669"/>
    <property type="project" value="TreeGrafter"/>
</dbReference>
<dbReference type="GO" id="GO:0070210">
    <property type="term" value="C:Rpd3L-Expanded complex"/>
    <property type="evidence" value="ECO:0007669"/>
    <property type="project" value="TreeGrafter"/>
</dbReference>
<dbReference type="InterPro" id="IPR023801">
    <property type="entry name" value="His_deacetylse_dom"/>
</dbReference>
<evidence type="ECO:0000313" key="16">
    <source>
        <dbReference type="Proteomes" id="UP000249723"/>
    </source>
</evidence>
<dbReference type="PRINTS" id="PR01271">
    <property type="entry name" value="HISDACETLASE"/>
</dbReference>
<dbReference type="InterPro" id="IPR023696">
    <property type="entry name" value="Ureohydrolase_dom_sf"/>
</dbReference>
<feature type="binding site" evidence="11">
    <location>
        <position position="200"/>
    </location>
    <ligand>
        <name>substrate</name>
    </ligand>
</feature>
<evidence type="ECO:0000256" key="1">
    <source>
        <dbReference type="ARBA" id="ARBA00004123"/>
    </source>
</evidence>
<name>A0A2X0LEN5_9BASI</name>
<comment type="similarity">
    <text evidence="8 9">Belongs to the histone deacetylase family. HD Type 1 subfamily.</text>
</comment>
<gene>
    <name evidence="15" type="ORF">BZ3500_MVSOF-1268-A1-R1_CHR11-3G03531</name>
</gene>
<keyword evidence="3 9" id="KW-0378">Hydrolase</keyword>
<organism evidence="15 16">
    <name type="scientific">Microbotryum saponariae</name>
    <dbReference type="NCBI Taxonomy" id="289078"/>
    <lineage>
        <taxon>Eukaryota</taxon>
        <taxon>Fungi</taxon>
        <taxon>Dikarya</taxon>
        <taxon>Basidiomycota</taxon>
        <taxon>Pucciniomycotina</taxon>
        <taxon>Microbotryomycetes</taxon>
        <taxon>Microbotryales</taxon>
        <taxon>Microbotryaceae</taxon>
        <taxon>Microbotryum</taxon>
    </lineage>
</organism>
<dbReference type="GO" id="GO:0034967">
    <property type="term" value="C:Set3 complex"/>
    <property type="evidence" value="ECO:0007669"/>
    <property type="project" value="UniProtKB-ARBA"/>
</dbReference>
<evidence type="ECO:0000256" key="12">
    <source>
        <dbReference type="PIRSR" id="PIRSR037913-3"/>
    </source>
</evidence>
<feature type="binding site" evidence="11">
    <location>
        <position position="355"/>
    </location>
    <ligand>
        <name>substrate</name>
    </ligand>
</feature>
<dbReference type="Gene3D" id="3.40.800.20">
    <property type="entry name" value="Histone deacetylase domain"/>
    <property type="match status" value="1"/>
</dbReference>
<dbReference type="PRINTS" id="PR01270">
    <property type="entry name" value="HDASUPER"/>
</dbReference>
<dbReference type="SUPFAM" id="SSF52768">
    <property type="entry name" value="Arginase/deacetylase"/>
    <property type="match status" value="1"/>
</dbReference>
<dbReference type="InterPro" id="IPR000286">
    <property type="entry name" value="HDACs"/>
</dbReference>
<evidence type="ECO:0000256" key="7">
    <source>
        <dbReference type="ARBA" id="ARBA00023242"/>
    </source>
</evidence>
<comment type="catalytic activity">
    <reaction evidence="9">
        <text>N(6)-acetyl-L-lysyl-[histone] + H2O = L-lysyl-[histone] + acetate</text>
        <dbReference type="Rhea" id="RHEA:58196"/>
        <dbReference type="Rhea" id="RHEA-COMP:9845"/>
        <dbReference type="Rhea" id="RHEA-COMP:11338"/>
        <dbReference type="ChEBI" id="CHEBI:15377"/>
        <dbReference type="ChEBI" id="CHEBI:29969"/>
        <dbReference type="ChEBI" id="CHEBI:30089"/>
        <dbReference type="ChEBI" id="CHEBI:61930"/>
        <dbReference type="EC" id="3.5.1.98"/>
    </reaction>
</comment>
<dbReference type="PANTHER" id="PTHR10625:SF36">
    <property type="entry name" value="HISTONE DEACETYLASE 3"/>
    <property type="match status" value="1"/>
</dbReference>
<accession>A0A2X0LEN5</accession>
<feature type="active site" description="Proton acceptor" evidence="10">
    <location>
        <position position="192"/>
    </location>
</feature>
<dbReference type="PIRSF" id="PIRSF037913">
    <property type="entry name" value="His_deacetylse_1"/>
    <property type="match status" value="1"/>
</dbReference>